<organism evidence="5 6">
    <name type="scientific">Paractinoplanes atraurantiacus</name>
    <dbReference type="NCBI Taxonomy" id="1036182"/>
    <lineage>
        <taxon>Bacteria</taxon>
        <taxon>Bacillati</taxon>
        <taxon>Actinomycetota</taxon>
        <taxon>Actinomycetes</taxon>
        <taxon>Micromonosporales</taxon>
        <taxon>Micromonosporaceae</taxon>
        <taxon>Paractinoplanes</taxon>
    </lineage>
</organism>
<accession>A0A285IM68</accession>
<dbReference type="InterPro" id="IPR027417">
    <property type="entry name" value="P-loop_NTPase"/>
</dbReference>
<dbReference type="GO" id="GO:0003677">
    <property type="term" value="F:DNA binding"/>
    <property type="evidence" value="ECO:0007669"/>
    <property type="project" value="InterPro"/>
</dbReference>
<dbReference type="Pfam" id="PF00196">
    <property type="entry name" value="GerE"/>
    <property type="match status" value="1"/>
</dbReference>
<keyword evidence="6" id="KW-1185">Reference proteome</keyword>
<protein>
    <submittedName>
        <fullName evidence="5">Regulatory protein, luxR family</fullName>
    </submittedName>
</protein>
<dbReference type="SUPFAM" id="SSF52540">
    <property type="entry name" value="P-loop containing nucleoside triphosphate hydrolases"/>
    <property type="match status" value="1"/>
</dbReference>
<dbReference type="InterPro" id="IPR016032">
    <property type="entry name" value="Sig_transdc_resp-reg_C-effctor"/>
</dbReference>
<dbReference type="PANTHER" id="PTHR16305">
    <property type="entry name" value="TESTICULAR SOLUBLE ADENYLYL CYCLASE"/>
    <property type="match status" value="1"/>
</dbReference>
<dbReference type="InterPro" id="IPR041664">
    <property type="entry name" value="AAA_16"/>
</dbReference>
<dbReference type="Proteomes" id="UP000219612">
    <property type="component" value="Unassembled WGS sequence"/>
</dbReference>
<dbReference type="CDD" id="cd06170">
    <property type="entry name" value="LuxR_C_like"/>
    <property type="match status" value="1"/>
</dbReference>
<dbReference type="PROSITE" id="PS50043">
    <property type="entry name" value="HTH_LUXR_2"/>
    <property type="match status" value="1"/>
</dbReference>
<evidence type="ECO:0000313" key="6">
    <source>
        <dbReference type="Proteomes" id="UP000219612"/>
    </source>
</evidence>
<dbReference type="Gene3D" id="1.10.10.10">
    <property type="entry name" value="Winged helix-like DNA-binding domain superfamily/Winged helix DNA-binding domain"/>
    <property type="match status" value="1"/>
</dbReference>
<gene>
    <name evidence="5" type="ORF">SAMN05421748_109164</name>
</gene>
<dbReference type="InterPro" id="IPR036388">
    <property type="entry name" value="WH-like_DNA-bd_sf"/>
</dbReference>
<dbReference type="SUPFAM" id="SSF46894">
    <property type="entry name" value="C-terminal effector domain of the bipartite response regulators"/>
    <property type="match status" value="1"/>
</dbReference>
<dbReference type="EMBL" id="OBDY01000009">
    <property type="protein sequence ID" value="SNY48973.1"/>
    <property type="molecule type" value="Genomic_DNA"/>
</dbReference>
<dbReference type="SMART" id="SM00421">
    <property type="entry name" value="HTH_LUXR"/>
    <property type="match status" value="1"/>
</dbReference>
<feature type="region of interest" description="Disordered" evidence="3">
    <location>
        <begin position="455"/>
        <end position="575"/>
    </location>
</feature>
<name>A0A285IM68_9ACTN</name>
<dbReference type="PANTHER" id="PTHR16305:SF35">
    <property type="entry name" value="TRANSCRIPTIONAL ACTIVATOR DOMAIN"/>
    <property type="match status" value="1"/>
</dbReference>
<dbReference type="InterPro" id="IPR000792">
    <property type="entry name" value="Tscrpt_reg_LuxR_C"/>
</dbReference>
<dbReference type="GO" id="GO:0005737">
    <property type="term" value="C:cytoplasm"/>
    <property type="evidence" value="ECO:0007669"/>
    <property type="project" value="TreeGrafter"/>
</dbReference>
<evidence type="ECO:0000256" key="3">
    <source>
        <dbReference type="SAM" id="MobiDB-lite"/>
    </source>
</evidence>
<dbReference type="Pfam" id="PF13191">
    <property type="entry name" value="AAA_16"/>
    <property type="match status" value="1"/>
</dbReference>
<dbReference type="InterPro" id="IPR011990">
    <property type="entry name" value="TPR-like_helical_dom_sf"/>
</dbReference>
<feature type="region of interest" description="Disordered" evidence="3">
    <location>
        <begin position="169"/>
        <end position="438"/>
    </location>
</feature>
<evidence type="ECO:0000313" key="5">
    <source>
        <dbReference type="EMBL" id="SNY48973.1"/>
    </source>
</evidence>
<evidence type="ECO:0000256" key="1">
    <source>
        <dbReference type="ARBA" id="ARBA00022741"/>
    </source>
</evidence>
<dbReference type="GO" id="GO:0006355">
    <property type="term" value="P:regulation of DNA-templated transcription"/>
    <property type="evidence" value="ECO:0007669"/>
    <property type="project" value="InterPro"/>
</dbReference>
<keyword evidence="2" id="KW-0067">ATP-binding</keyword>
<evidence type="ECO:0000256" key="2">
    <source>
        <dbReference type="ARBA" id="ARBA00022840"/>
    </source>
</evidence>
<sequence length="1316" mass="136650">MGAVLPEGTALRGRDELLATIESRLATGGGIALHGPAGIGKTALLDAVASAAAARGELVIRLRPVRSEHALPYAGISDLVTQLPEEAAAGLPPAQRAALAALRQGLPPRAGAPALARRLVLPLLLARAARCQPVLLVLDDCQWLDAESAELIAFAMRRRPGPRVRAIAAQRRPDAPPPGLARAHPDISPRQTGLDSPDISPPRARLDSPDSSPSRTGLDGRDTSPPQAGLDSPNTSPASAGRGRSGISPASAGRGRSGISPASAGKGRSDISPALGGQEEPDTSRAPAGRGHPDISSELSEQEESDISPAPAGRERSANSPTLGGRGRPEAVSARVGQEQSDLPLGPVGPGNPDVSPGRVGQEQSDLPLGRMGPGNPDLSPGRVGQEQSDLPLGPVGPEIPDFSPARVGKGRSGVPPVPNGWKKSGISPVPAEKEHSGTPMLAGREQLAVMSTRPGREQSDISPASVVREQPDILPARGGLGRSEVLPAQGGLGRSEVLPAQGGLGRSEALPAQGGLGRPEALPAQGGLERPEALPARGGPEQWGAEGLARGNGTPGLPHRGGQRRVEAGGQQHRAARLCPAPVLELAVPPLSADDLTELLEARGLPCRIASRMHEASAGNPFLALTLGEAVAPGPAWRPAPLPEAAREMLGERLAALGAEVRRTLLTAALAVEPTVTVLLRAGRDDAVRDLRHAAGAGVVRLDGEAVRFTPPLLATVLTEEAGARERVEVHTALAAGAVDPVEALRHRALRNGRPDAAVARSLATAADRCAERGAGRTAAELYLLAADRCPHTHAALRLDWLVAAARTALTAGAGTLAGRAAEAVIAGGAPAGHRVRARVVLLDLAGQGLADMGETFAAALAEAGDDPALLAPVRLRLTWAAFLTGDPDAAEAEAGRTVGAARSAGDPTTEAMALSILAQIQRLRGEAGWPRTLRQALALPATPAPDWLHYGPRYMAARFAMVDDRLDEARDELLKLLVVAEQDRIGEARVEVLRSLSEVATRAGRCREALRYAHRAVRAAQHAGLSPGPTWHTAAVAELAGGSLAAATGFARRGVRASEQEGDTLYLRRNLHALGQAELRAGRTRAGVAALLRLRELEAETGGADPMIVRWHGDLAGGLAALGEHAEAEAMLAEARAAVHRLGDHPGLSGYLDRATAVVLSESGQAESAVRLSAAAAQHFAQLHQPIEQAHALLVQGSAERRRRRYAAARVAIGAALAIFLAADAKPWAEQTERALARTESNSAPLDLGLTSTELRIAALVRDGASNREIASRLFLSVKTIEATLTRIYRKLGVRSRTQLSSRLPPVAEFTSNV</sequence>
<dbReference type="GO" id="GO:0005524">
    <property type="term" value="F:ATP binding"/>
    <property type="evidence" value="ECO:0007669"/>
    <property type="project" value="UniProtKB-KW"/>
</dbReference>
<dbReference type="PRINTS" id="PR00038">
    <property type="entry name" value="HTHLUXR"/>
</dbReference>
<keyword evidence="1" id="KW-0547">Nucleotide-binding</keyword>
<feature type="domain" description="HTH luxR-type" evidence="4">
    <location>
        <begin position="1244"/>
        <end position="1310"/>
    </location>
</feature>
<reference evidence="5 6" key="1">
    <citation type="submission" date="2017-09" db="EMBL/GenBank/DDBJ databases">
        <authorList>
            <person name="Ehlers B."/>
            <person name="Leendertz F.H."/>
        </authorList>
    </citation>
    <scope>NUCLEOTIDE SEQUENCE [LARGE SCALE GENOMIC DNA]</scope>
    <source>
        <strain evidence="5 6">CGMCC 4.6857</strain>
    </source>
</reference>
<dbReference type="Gene3D" id="3.40.50.300">
    <property type="entry name" value="P-loop containing nucleotide triphosphate hydrolases"/>
    <property type="match status" value="1"/>
</dbReference>
<proteinExistence type="predicted"/>
<evidence type="ECO:0000259" key="4">
    <source>
        <dbReference type="PROSITE" id="PS50043"/>
    </source>
</evidence>
<dbReference type="GO" id="GO:0004016">
    <property type="term" value="F:adenylate cyclase activity"/>
    <property type="evidence" value="ECO:0007669"/>
    <property type="project" value="TreeGrafter"/>
</dbReference>
<dbReference type="Gene3D" id="1.25.40.10">
    <property type="entry name" value="Tetratricopeptide repeat domain"/>
    <property type="match status" value="1"/>
</dbReference>